<proteinExistence type="predicted"/>
<dbReference type="PANTHER" id="PTHR36792">
    <property type="entry name" value="EXPRESSED PROTEIN"/>
    <property type="match status" value="1"/>
</dbReference>
<protein>
    <submittedName>
        <fullName evidence="3">Putative sel1-like repeat-containing protein L18</fullName>
    </submittedName>
</protein>
<dbReference type="Gene3D" id="1.25.40.10">
    <property type="entry name" value="Tetratricopeptide repeat domain"/>
    <property type="match status" value="1"/>
</dbReference>
<name>A0A1D1YPS0_9ARAE</name>
<accession>A0A1D1YPS0</accession>
<dbReference type="AlphaFoldDB" id="A0A1D1YPS0"/>
<dbReference type="InterPro" id="IPR011990">
    <property type="entry name" value="TPR-like_helical_dom_sf"/>
</dbReference>
<organism evidence="3">
    <name type="scientific">Anthurium amnicola</name>
    <dbReference type="NCBI Taxonomy" id="1678845"/>
    <lineage>
        <taxon>Eukaryota</taxon>
        <taxon>Viridiplantae</taxon>
        <taxon>Streptophyta</taxon>
        <taxon>Embryophyta</taxon>
        <taxon>Tracheophyta</taxon>
        <taxon>Spermatophyta</taxon>
        <taxon>Magnoliopsida</taxon>
        <taxon>Liliopsida</taxon>
        <taxon>Araceae</taxon>
        <taxon>Pothoideae</taxon>
        <taxon>Potheae</taxon>
        <taxon>Anthurium</taxon>
    </lineage>
</organism>
<feature type="non-terminal residue" evidence="3">
    <location>
        <position position="1"/>
    </location>
</feature>
<evidence type="ECO:0000313" key="2">
    <source>
        <dbReference type="EMBL" id="JAT40423.1"/>
    </source>
</evidence>
<gene>
    <name evidence="3" type="primary">MIMI_L18_8</name>
    <name evidence="2" type="synonym">MIMI_L18_9</name>
    <name evidence="3" type="ORF">g.53855</name>
    <name evidence="2" type="ORF">g.53862</name>
</gene>
<feature type="compositionally biased region" description="Low complexity" evidence="1">
    <location>
        <begin position="58"/>
        <end position="75"/>
    </location>
</feature>
<feature type="region of interest" description="Disordered" evidence="1">
    <location>
        <begin position="144"/>
        <end position="181"/>
    </location>
</feature>
<dbReference type="EMBL" id="GDJX01027513">
    <property type="protein sequence ID" value="JAT40423.1"/>
    <property type="molecule type" value="Transcribed_RNA"/>
</dbReference>
<evidence type="ECO:0000313" key="3">
    <source>
        <dbReference type="EMBL" id="JAT56613.1"/>
    </source>
</evidence>
<reference evidence="3" key="1">
    <citation type="submission" date="2015-07" db="EMBL/GenBank/DDBJ databases">
        <title>Transcriptome Assembly of Anthurium amnicola.</title>
        <authorList>
            <person name="Suzuki J."/>
        </authorList>
    </citation>
    <scope>NUCLEOTIDE SEQUENCE</scope>
</reference>
<dbReference type="SUPFAM" id="SSF81901">
    <property type="entry name" value="HCP-like"/>
    <property type="match status" value="1"/>
</dbReference>
<feature type="region of interest" description="Disordered" evidence="1">
    <location>
        <begin position="52"/>
        <end position="88"/>
    </location>
</feature>
<sequence>REREREIAAVAFFPSSPFSCMGRGLPSAAAATTTLCGFARLAAVRLGKVRPSPAALNSMSSPSAARRAADGADPSTTGRVVTEGCPERRGERLPLSEVVADCVNRWFQDTLKEARAGDAAMQVLVGQMYRSGYGVPRNAQKGKAWISRASRSRPSALKVGDKRPGYNVSDSDSDELNDEAK</sequence>
<dbReference type="EMBL" id="GDJX01011323">
    <property type="protein sequence ID" value="JAT56613.1"/>
    <property type="molecule type" value="Transcribed_RNA"/>
</dbReference>
<feature type="compositionally biased region" description="Acidic residues" evidence="1">
    <location>
        <begin position="171"/>
        <end position="181"/>
    </location>
</feature>
<evidence type="ECO:0000256" key="1">
    <source>
        <dbReference type="SAM" id="MobiDB-lite"/>
    </source>
</evidence>
<dbReference type="PANTHER" id="PTHR36792:SF5">
    <property type="entry name" value="SEL1 REPEAT PROTEIN"/>
    <property type="match status" value="1"/>
</dbReference>